<keyword evidence="5 8" id="KW-0460">Magnesium</keyword>
<proteinExistence type="inferred from homology"/>
<evidence type="ECO:0000256" key="9">
    <source>
        <dbReference type="SAM" id="MobiDB-lite"/>
    </source>
</evidence>
<dbReference type="EMBL" id="JADJZA010000001">
    <property type="protein sequence ID" value="MBK9295376.1"/>
    <property type="molecule type" value="Genomic_DNA"/>
</dbReference>
<comment type="catalytic activity">
    <reaction evidence="7 8">
        <text>dUTP + H2O = dUMP + diphosphate + H(+)</text>
        <dbReference type="Rhea" id="RHEA:10248"/>
        <dbReference type="ChEBI" id="CHEBI:15377"/>
        <dbReference type="ChEBI" id="CHEBI:15378"/>
        <dbReference type="ChEBI" id="CHEBI:33019"/>
        <dbReference type="ChEBI" id="CHEBI:61555"/>
        <dbReference type="ChEBI" id="CHEBI:246422"/>
        <dbReference type="EC" id="3.6.1.23"/>
    </reaction>
</comment>
<keyword evidence="4 8" id="KW-0378">Hydrolase</keyword>
<comment type="pathway">
    <text evidence="8">Pyrimidine metabolism; dUMP biosynthesis; dUMP from dCTP (dUTP route): step 2/2.</text>
</comment>
<dbReference type="NCBIfam" id="TIGR00576">
    <property type="entry name" value="dut"/>
    <property type="match status" value="1"/>
</dbReference>
<dbReference type="PANTHER" id="PTHR11241">
    <property type="entry name" value="DEOXYURIDINE 5'-TRIPHOSPHATE NUCLEOTIDOHYDROLASE"/>
    <property type="match status" value="1"/>
</dbReference>
<evidence type="ECO:0000256" key="3">
    <source>
        <dbReference type="ARBA" id="ARBA00022723"/>
    </source>
</evidence>
<dbReference type="EC" id="3.6.1.23" evidence="8"/>
<dbReference type="GO" id="GO:0000287">
    <property type="term" value="F:magnesium ion binding"/>
    <property type="evidence" value="ECO:0007669"/>
    <property type="project" value="UniProtKB-UniRule"/>
</dbReference>
<gene>
    <name evidence="8 11" type="primary">dut</name>
    <name evidence="11" type="ORF">IPN02_00565</name>
</gene>
<dbReference type="GO" id="GO:0004170">
    <property type="term" value="F:dUTP diphosphatase activity"/>
    <property type="evidence" value="ECO:0007669"/>
    <property type="project" value="UniProtKB-UniRule"/>
</dbReference>
<comment type="function">
    <text evidence="8">This enzyme is involved in nucleotide metabolism: it produces dUMP, the immediate precursor of thymidine nucleotides and it decreases the intracellular concentration of dUTP so that uracil cannot be incorporated into DNA.</text>
</comment>
<dbReference type="AlphaFoldDB" id="A0A936TBH6"/>
<evidence type="ECO:0000256" key="6">
    <source>
        <dbReference type="ARBA" id="ARBA00023080"/>
    </source>
</evidence>
<feature type="binding site" evidence="8">
    <location>
        <begin position="84"/>
        <end position="86"/>
    </location>
    <ligand>
        <name>substrate</name>
    </ligand>
</feature>
<keyword evidence="6 8" id="KW-0546">Nucleotide metabolism</keyword>
<dbReference type="HAMAP" id="MF_00116">
    <property type="entry name" value="dUTPase_bact"/>
    <property type="match status" value="1"/>
</dbReference>
<keyword evidence="3 8" id="KW-0479">Metal-binding</keyword>
<dbReference type="InterPro" id="IPR033704">
    <property type="entry name" value="dUTPase_trimeric"/>
</dbReference>
<evidence type="ECO:0000259" key="10">
    <source>
        <dbReference type="Pfam" id="PF00692"/>
    </source>
</evidence>
<dbReference type="Gene3D" id="2.70.40.10">
    <property type="match status" value="1"/>
</dbReference>
<feature type="region of interest" description="Disordered" evidence="9">
    <location>
        <begin position="1"/>
        <end position="22"/>
    </location>
</feature>
<accession>A0A936TBH6</accession>
<evidence type="ECO:0000256" key="1">
    <source>
        <dbReference type="ARBA" id="ARBA00001946"/>
    </source>
</evidence>
<comment type="caution">
    <text evidence="11">The sequence shown here is derived from an EMBL/GenBank/DDBJ whole genome shotgun (WGS) entry which is preliminary data.</text>
</comment>
<dbReference type="Proteomes" id="UP000727993">
    <property type="component" value="Unassembled WGS sequence"/>
</dbReference>
<name>A0A936TBH6_9ACTN</name>
<evidence type="ECO:0000313" key="12">
    <source>
        <dbReference type="Proteomes" id="UP000727993"/>
    </source>
</evidence>
<comment type="cofactor">
    <cofactor evidence="1 8">
        <name>Mg(2+)</name>
        <dbReference type="ChEBI" id="CHEBI:18420"/>
    </cofactor>
</comment>
<evidence type="ECO:0000256" key="2">
    <source>
        <dbReference type="ARBA" id="ARBA00006581"/>
    </source>
</evidence>
<dbReference type="FunFam" id="2.70.40.10:FF:000008">
    <property type="entry name" value="Deoxyuridine 5'-triphosphate nucleotidohydrolase"/>
    <property type="match status" value="1"/>
</dbReference>
<dbReference type="InterPro" id="IPR029054">
    <property type="entry name" value="dUTPase-like"/>
</dbReference>
<evidence type="ECO:0000256" key="7">
    <source>
        <dbReference type="ARBA" id="ARBA00047686"/>
    </source>
</evidence>
<feature type="domain" description="dUTPase-like" evidence="10">
    <location>
        <begin position="34"/>
        <end position="164"/>
    </location>
</feature>
<comment type="caution">
    <text evidence="8">Lacks conserved residue(s) required for the propagation of feature annotation.</text>
</comment>
<evidence type="ECO:0000256" key="5">
    <source>
        <dbReference type="ARBA" id="ARBA00022842"/>
    </source>
</evidence>
<evidence type="ECO:0000256" key="8">
    <source>
        <dbReference type="HAMAP-Rule" id="MF_00116"/>
    </source>
</evidence>
<protein>
    <recommendedName>
        <fullName evidence="8">Deoxyuridine 5'-triphosphate nucleotidohydrolase</fullName>
        <shortName evidence="8">dUTPase</shortName>
        <ecNumber evidence="8">3.6.1.23</ecNumber>
    </recommendedName>
    <alternativeName>
        <fullName evidence="8">dUTP pyrophosphatase</fullName>
    </alternativeName>
</protein>
<dbReference type="GO" id="GO:0006226">
    <property type="term" value="P:dUMP biosynthetic process"/>
    <property type="evidence" value="ECO:0007669"/>
    <property type="project" value="UniProtKB-UniRule"/>
</dbReference>
<sequence length="165" mass="17261">MPTDDRPNDRPDGSGNAHDRRVTMEVQQLDPGLELPSYAKPGDAGLDLRARVDVTLAPGGARALVPTGLAVAIPEGHAGFVLPRSGLALRSGVTVTNAPGLIDAGYRGELQVILANTDPDTAVEVRRGDRIAQLVVQRVSQVTLLSVDELPSSERGDGGFGHSGR</sequence>
<feature type="binding site" evidence="8">
    <location>
        <position position="97"/>
    </location>
    <ligand>
        <name>substrate</name>
    </ligand>
</feature>
<evidence type="ECO:0000256" key="4">
    <source>
        <dbReference type="ARBA" id="ARBA00022801"/>
    </source>
</evidence>
<organism evidence="11 12">
    <name type="scientific">Candidatus Neomicrothrix subdominans</name>
    <dbReference type="NCBI Taxonomy" id="2954438"/>
    <lineage>
        <taxon>Bacteria</taxon>
        <taxon>Bacillati</taxon>
        <taxon>Actinomycetota</taxon>
        <taxon>Acidimicrobiia</taxon>
        <taxon>Acidimicrobiales</taxon>
        <taxon>Microthrixaceae</taxon>
        <taxon>Candidatus Neomicrothrix</taxon>
    </lineage>
</organism>
<comment type="similarity">
    <text evidence="2 8">Belongs to the dUTPase family.</text>
</comment>
<dbReference type="PANTHER" id="PTHR11241:SF0">
    <property type="entry name" value="DEOXYURIDINE 5'-TRIPHOSPHATE NUCLEOTIDOHYDROLASE"/>
    <property type="match status" value="1"/>
</dbReference>
<feature type="binding site" evidence="8">
    <location>
        <begin position="101"/>
        <end position="103"/>
    </location>
    <ligand>
        <name>substrate</name>
    </ligand>
</feature>
<reference evidence="11 12" key="1">
    <citation type="submission" date="2020-10" db="EMBL/GenBank/DDBJ databases">
        <title>Connecting structure to function with the recovery of over 1000 high-quality activated sludge metagenome-assembled genomes encoding full-length rRNA genes using long-read sequencing.</title>
        <authorList>
            <person name="Singleton C.M."/>
            <person name="Petriglieri F."/>
            <person name="Kristensen J.M."/>
            <person name="Kirkegaard R.H."/>
            <person name="Michaelsen T.Y."/>
            <person name="Andersen M.H."/>
            <person name="Karst S.M."/>
            <person name="Dueholm M.S."/>
            <person name="Nielsen P.H."/>
            <person name="Albertsen M."/>
        </authorList>
    </citation>
    <scope>NUCLEOTIDE SEQUENCE [LARGE SCALE GENOMIC DNA]</scope>
    <source>
        <strain evidence="11">Lyne_18-Q3-R50-59_MAXAC.006</strain>
    </source>
</reference>
<dbReference type="CDD" id="cd07557">
    <property type="entry name" value="trimeric_dUTPase"/>
    <property type="match status" value="1"/>
</dbReference>
<dbReference type="Pfam" id="PF00692">
    <property type="entry name" value="dUTPase"/>
    <property type="match status" value="1"/>
</dbReference>
<dbReference type="InterPro" id="IPR036157">
    <property type="entry name" value="dUTPase-like_sf"/>
</dbReference>
<evidence type="ECO:0000313" key="11">
    <source>
        <dbReference type="EMBL" id="MBK9295376.1"/>
    </source>
</evidence>
<dbReference type="NCBIfam" id="NF001862">
    <property type="entry name" value="PRK00601.1"/>
    <property type="match status" value="1"/>
</dbReference>
<dbReference type="SUPFAM" id="SSF51283">
    <property type="entry name" value="dUTPase-like"/>
    <property type="match status" value="1"/>
</dbReference>
<dbReference type="InterPro" id="IPR008181">
    <property type="entry name" value="dUTPase"/>
</dbReference>
<dbReference type="GO" id="GO:0046081">
    <property type="term" value="P:dUTP catabolic process"/>
    <property type="evidence" value="ECO:0007669"/>
    <property type="project" value="InterPro"/>
</dbReference>